<dbReference type="InterPro" id="IPR050523">
    <property type="entry name" value="AKR_Detox_Biosynth"/>
</dbReference>
<name>A0A2R6AVY8_9ARCH</name>
<dbReference type="AlphaFoldDB" id="A0A2R6AVY8"/>
<feature type="domain" description="NADP-dependent oxidoreductase" evidence="2">
    <location>
        <begin position="15"/>
        <end position="313"/>
    </location>
</feature>
<dbReference type="FunFam" id="3.20.20.100:FF:000004">
    <property type="entry name" value="Oxidoreductase, aldo/keto reductase"/>
    <property type="match status" value="1"/>
</dbReference>
<evidence type="ECO:0000256" key="1">
    <source>
        <dbReference type="ARBA" id="ARBA00023002"/>
    </source>
</evidence>
<protein>
    <submittedName>
        <fullName evidence="3">Aldo/keto reductase</fullName>
    </submittedName>
</protein>
<gene>
    <name evidence="3" type="ORF">B9Q03_06555</name>
</gene>
<dbReference type="PANTHER" id="PTHR43364">
    <property type="entry name" value="NADH-SPECIFIC METHYLGLYOXAL REDUCTASE-RELATED"/>
    <property type="match status" value="1"/>
</dbReference>
<evidence type="ECO:0000313" key="4">
    <source>
        <dbReference type="Proteomes" id="UP000240322"/>
    </source>
</evidence>
<keyword evidence="1" id="KW-0560">Oxidoreductase</keyword>
<accession>A0A2R6AVY8</accession>
<organism evidence="3 4">
    <name type="scientific">Candidatus Marsarchaeota G2 archaeon OSP_D</name>
    <dbReference type="NCBI Taxonomy" id="1978157"/>
    <lineage>
        <taxon>Archaea</taxon>
        <taxon>Candidatus Marsarchaeota</taxon>
        <taxon>Candidatus Marsarchaeota group 2</taxon>
    </lineage>
</organism>
<dbReference type="SUPFAM" id="SSF51430">
    <property type="entry name" value="NAD(P)-linked oxidoreductase"/>
    <property type="match status" value="1"/>
</dbReference>
<dbReference type="PANTHER" id="PTHR43364:SF4">
    <property type="entry name" value="NAD(P)-LINKED OXIDOREDUCTASE SUPERFAMILY PROTEIN"/>
    <property type="match status" value="1"/>
</dbReference>
<dbReference type="Proteomes" id="UP000240322">
    <property type="component" value="Unassembled WGS sequence"/>
</dbReference>
<evidence type="ECO:0000313" key="3">
    <source>
        <dbReference type="EMBL" id="PSN90544.1"/>
    </source>
</evidence>
<reference evidence="3 4" key="1">
    <citation type="submission" date="2017-04" db="EMBL/GenBank/DDBJ databases">
        <title>Novel microbial lineages endemic to geothermal iron-oxide mats fill important gaps in the evolutionary history of Archaea.</title>
        <authorList>
            <person name="Jay Z.J."/>
            <person name="Beam J.P."/>
            <person name="Dlakic M."/>
            <person name="Rusch D.B."/>
            <person name="Kozubal M.A."/>
            <person name="Inskeep W.P."/>
        </authorList>
    </citation>
    <scope>NUCLEOTIDE SEQUENCE [LARGE SCALE GENOMIC DNA]</scope>
    <source>
        <strain evidence="3">OSP_D</strain>
    </source>
</reference>
<dbReference type="CDD" id="cd19079">
    <property type="entry name" value="AKR_EcYajO-like"/>
    <property type="match status" value="1"/>
</dbReference>
<dbReference type="InterPro" id="IPR036812">
    <property type="entry name" value="NAD(P)_OxRdtase_dom_sf"/>
</dbReference>
<proteinExistence type="predicted"/>
<sequence>MQYARVGNSGLRVSRICVGGLSFGNDEEWKIELDDARRVVDRALDLGINFFDTANRYSKGRSEEILGELLSGRRDDVIIATKVGLPPGEGLNVRDLSRRHILEQIRLSLKRLRTEYVDLYQIHRWDPQTPLDETLSTLTSLVEQGVVRYLGASTLWGWQLMEAECLARMKGYERFISVQNHYNLVYREDERELIPLCRHIGVGVLPWSPLARGFLSGKYSRGKVADDPRYKSDKYLRERYFREEDFDVVDRVTELSKQKGASNAQIALAWLLHKDYVVAPIVGMSKVEHVEEAVGALDVKLSSDDIKYLEEAYKPHPVLGSP</sequence>
<dbReference type="InterPro" id="IPR023210">
    <property type="entry name" value="NADP_OxRdtase_dom"/>
</dbReference>
<comment type="caution">
    <text evidence="3">The sequence shown here is derived from an EMBL/GenBank/DDBJ whole genome shotgun (WGS) entry which is preliminary data.</text>
</comment>
<dbReference type="GO" id="GO:0016491">
    <property type="term" value="F:oxidoreductase activity"/>
    <property type="evidence" value="ECO:0007669"/>
    <property type="project" value="UniProtKB-KW"/>
</dbReference>
<dbReference type="EMBL" id="NEXE01000056">
    <property type="protein sequence ID" value="PSN90544.1"/>
    <property type="molecule type" value="Genomic_DNA"/>
</dbReference>
<dbReference type="Gene3D" id="3.20.20.100">
    <property type="entry name" value="NADP-dependent oxidoreductase domain"/>
    <property type="match status" value="1"/>
</dbReference>
<dbReference type="Pfam" id="PF00248">
    <property type="entry name" value="Aldo_ket_red"/>
    <property type="match status" value="1"/>
</dbReference>
<dbReference type="GO" id="GO:0005829">
    <property type="term" value="C:cytosol"/>
    <property type="evidence" value="ECO:0007669"/>
    <property type="project" value="TreeGrafter"/>
</dbReference>
<evidence type="ECO:0000259" key="2">
    <source>
        <dbReference type="Pfam" id="PF00248"/>
    </source>
</evidence>